<protein>
    <submittedName>
        <fullName evidence="3">Diaminopimelate decarboxylase 2, chloroplastic</fullName>
    </submittedName>
</protein>
<sequence length="132" mass="14913">MNAMKPFGQLQFSHIDDGGFQPILSKANNRTNEVPPAFFKSISCEPHFLQTRAHLEKFDISPSLCSEGGFLLCEGVKVEEVMKVVQKSPFYLYSKRQITRNVEAYKEALEGLNSIIGFAIKANNNLKHLEHL</sequence>
<name>A0AAW2JNW9_9LAMI</name>
<proteinExistence type="predicted"/>
<dbReference type="GO" id="GO:0009507">
    <property type="term" value="C:chloroplast"/>
    <property type="evidence" value="ECO:0007669"/>
    <property type="project" value="TreeGrafter"/>
</dbReference>
<comment type="cofactor">
    <cofactor evidence="1">
        <name>pyridoxal 5'-phosphate</name>
        <dbReference type="ChEBI" id="CHEBI:597326"/>
    </cofactor>
</comment>
<dbReference type="InterPro" id="IPR029066">
    <property type="entry name" value="PLP-binding_barrel"/>
</dbReference>
<comment type="caution">
    <text evidence="3">The sequence shown here is derived from an EMBL/GenBank/DDBJ whole genome shotgun (WGS) entry which is preliminary data.</text>
</comment>
<accession>A0AAW2JNW9</accession>
<dbReference type="PANTHER" id="PTHR43727:SF2">
    <property type="entry name" value="GROUP IV DECARBOXYLASE"/>
    <property type="match status" value="1"/>
</dbReference>
<dbReference type="SUPFAM" id="SSF51419">
    <property type="entry name" value="PLP-binding barrel"/>
    <property type="match status" value="1"/>
</dbReference>
<dbReference type="GO" id="GO:0008836">
    <property type="term" value="F:diaminopimelate decarboxylase activity"/>
    <property type="evidence" value="ECO:0007669"/>
    <property type="project" value="TreeGrafter"/>
</dbReference>
<keyword evidence="2" id="KW-0663">Pyridoxal phosphate</keyword>
<reference evidence="3" key="2">
    <citation type="journal article" date="2024" name="Plant">
        <title>Genomic evolution and insights into agronomic trait innovations of Sesamum species.</title>
        <authorList>
            <person name="Miao H."/>
            <person name="Wang L."/>
            <person name="Qu L."/>
            <person name="Liu H."/>
            <person name="Sun Y."/>
            <person name="Le M."/>
            <person name="Wang Q."/>
            <person name="Wei S."/>
            <person name="Zheng Y."/>
            <person name="Lin W."/>
            <person name="Duan Y."/>
            <person name="Cao H."/>
            <person name="Xiong S."/>
            <person name="Wang X."/>
            <person name="Wei L."/>
            <person name="Li C."/>
            <person name="Ma Q."/>
            <person name="Ju M."/>
            <person name="Zhao R."/>
            <person name="Li G."/>
            <person name="Mu C."/>
            <person name="Tian Q."/>
            <person name="Mei H."/>
            <person name="Zhang T."/>
            <person name="Gao T."/>
            <person name="Zhang H."/>
        </authorList>
    </citation>
    <scope>NUCLEOTIDE SEQUENCE</scope>
    <source>
        <strain evidence="3">G01</strain>
    </source>
</reference>
<dbReference type="GO" id="GO:0009089">
    <property type="term" value="P:lysine biosynthetic process via diaminopimelate"/>
    <property type="evidence" value="ECO:0007669"/>
    <property type="project" value="TreeGrafter"/>
</dbReference>
<dbReference type="PANTHER" id="PTHR43727">
    <property type="entry name" value="DIAMINOPIMELATE DECARBOXYLASE"/>
    <property type="match status" value="1"/>
</dbReference>
<dbReference type="EMBL" id="JACGWK010000730">
    <property type="protein sequence ID" value="KAL0295283.1"/>
    <property type="molecule type" value="Genomic_DNA"/>
</dbReference>
<evidence type="ECO:0000313" key="3">
    <source>
        <dbReference type="EMBL" id="KAL0295283.1"/>
    </source>
</evidence>
<evidence type="ECO:0000256" key="2">
    <source>
        <dbReference type="ARBA" id="ARBA00022898"/>
    </source>
</evidence>
<dbReference type="Gene3D" id="3.20.20.10">
    <property type="entry name" value="Alanine racemase"/>
    <property type="match status" value="1"/>
</dbReference>
<dbReference type="AlphaFoldDB" id="A0AAW2JNW9"/>
<evidence type="ECO:0000256" key="1">
    <source>
        <dbReference type="ARBA" id="ARBA00001933"/>
    </source>
</evidence>
<organism evidence="3">
    <name type="scientific">Sesamum angustifolium</name>
    <dbReference type="NCBI Taxonomy" id="2727405"/>
    <lineage>
        <taxon>Eukaryota</taxon>
        <taxon>Viridiplantae</taxon>
        <taxon>Streptophyta</taxon>
        <taxon>Embryophyta</taxon>
        <taxon>Tracheophyta</taxon>
        <taxon>Spermatophyta</taxon>
        <taxon>Magnoliopsida</taxon>
        <taxon>eudicotyledons</taxon>
        <taxon>Gunneridae</taxon>
        <taxon>Pentapetalae</taxon>
        <taxon>asterids</taxon>
        <taxon>lamiids</taxon>
        <taxon>Lamiales</taxon>
        <taxon>Pedaliaceae</taxon>
        <taxon>Sesamum</taxon>
    </lineage>
</organism>
<gene>
    <name evidence="3" type="ORF">Sangu_2511700</name>
</gene>
<reference evidence="3" key="1">
    <citation type="submission" date="2020-06" db="EMBL/GenBank/DDBJ databases">
        <authorList>
            <person name="Li T."/>
            <person name="Hu X."/>
            <person name="Zhang T."/>
            <person name="Song X."/>
            <person name="Zhang H."/>
            <person name="Dai N."/>
            <person name="Sheng W."/>
            <person name="Hou X."/>
            <person name="Wei L."/>
        </authorList>
    </citation>
    <scope>NUCLEOTIDE SEQUENCE</scope>
    <source>
        <strain evidence="3">G01</strain>
        <tissue evidence="3">Leaf</tissue>
    </source>
</reference>